<dbReference type="EMBL" id="MN738822">
    <property type="protein sequence ID" value="QHT37904.1"/>
    <property type="molecule type" value="Genomic_DNA"/>
</dbReference>
<dbReference type="InterPro" id="IPR029044">
    <property type="entry name" value="Nucleotide-diphossugar_trans"/>
</dbReference>
<keyword evidence="1" id="KW-0808">Transferase</keyword>
<dbReference type="SUPFAM" id="SSF53448">
    <property type="entry name" value="Nucleotide-diphospho-sugar transferases"/>
    <property type="match status" value="1"/>
</dbReference>
<evidence type="ECO:0000256" key="1">
    <source>
        <dbReference type="ARBA" id="ARBA00022679"/>
    </source>
</evidence>
<dbReference type="PANTHER" id="PTHR42866:SF2">
    <property type="entry name" value="3-DEOXY-MANNO-OCTULOSONATE CYTIDYLYLTRANSFERASE, MITOCHONDRIAL"/>
    <property type="match status" value="1"/>
</dbReference>
<evidence type="ECO:0000313" key="3">
    <source>
        <dbReference type="EMBL" id="QHT37904.1"/>
    </source>
</evidence>
<dbReference type="GO" id="GO:0005829">
    <property type="term" value="C:cytosol"/>
    <property type="evidence" value="ECO:0007669"/>
    <property type="project" value="TreeGrafter"/>
</dbReference>
<dbReference type="PANTHER" id="PTHR42866">
    <property type="entry name" value="3-DEOXY-MANNO-OCTULOSONATE CYTIDYLYLTRANSFERASE"/>
    <property type="match status" value="1"/>
</dbReference>
<sequence length="250" mass="29532">MQDICFCIPARYESTRLQHKLLLKLGEESCIRKTIKQVMKSKFFNNNIFVLTNSLTIKEEISDLPCQIIMTGDNYKNGSDRISKNLNLINKQYNTVTNIQADEPYISPKNIDYCIENHLSNNTNNLFYTTLHEETNSMEYLKSTASLKMIVDNNDNVLYYSRNIIPWNKNDKIDDSYNYKTFTGIYVYNRNMLEIYGQMEDTPLQLMEDCEQLKILENGYKIKSFPTVEYNEISLNTIEDYNYLKNKYKF</sequence>
<name>A0A6C0FA13_9ZZZZ</name>
<dbReference type="InterPro" id="IPR003329">
    <property type="entry name" value="Cytidylyl_trans"/>
</dbReference>
<keyword evidence="2" id="KW-0548">Nucleotidyltransferase</keyword>
<dbReference type="Gene3D" id="3.90.550.10">
    <property type="entry name" value="Spore Coat Polysaccharide Biosynthesis Protein SpsA, Chain A"/>
    <property type="match status" value="1"/>
</dbReference>
<accession>A0A6C0FA13</accession>
<proteinExistence type="predicted"/>
<reference evidence="3" key="1">
    <citation type="journal article" date="2020" name="Nature">
        <title>Giant virus diversity and host interactions through global metagenomics.</title>
        <authorList>
            <person name="Schulz F."/>
            <person name="Roux S."/>
            <person name="Paez-Espino D."/>
            <person name="Jungbluth S."/>
            <person name="Walsh D.A."/>
            <person name="Denef V.J."/>
            <person name="McMahon K.D."/>
            <person name="Konstantinidis K.T."/>
            <person name="Eloe-Fadrosh E.A."/>
            <person name="Kyrpides N.C."/>
            <person name="Woyke T."/>
        </authorList>
    </citation>
    <scope>NUCLEOTIDE SEQUENCE</scope>
    <source>
        <strain evidence="3">GVMAG-S-ERX556049-19</strain>
    </source>
</reference>
<dbReference type="GO" id="GO:0008690">
    <property type="term" value="F:3-deoxy-manno-octulosonate cytidylyltransferase activity"/>
    <property type="evidence" value="ECO:0007669"/>
    <property type="project" value="TreeGrafter"/>
</dbReference>
<organism evidence="3">
    <name type="scientific">viral metagenome</name>
    <dbReference type="NCBI Taxonomy" id="1070528"/>
    <lineage>
        <taxon>unclassified sequences</taxon>
        <taxon>metagenomes</taxon>
        <taxon>organismal metagenomes</taxon>
    </lineage>
</organism>
<evidence type="ECO:0000256" key="2">
    <source>
        <dbReference type="ARBA" id="ARBA00022695"/>
    </source>
</evidence>
<protein>
    <recommendedName>
        <fullName evidence="4">3-deoxy-manno-octulosonate cytidylyltransferase</fullName>
    </recommendedName>
</protein>
<dbReference type="AlphaFoldDB" id="A0A6C0FA13"/>
<dbReference type="Pfam" id="PF02348">
    <property type="entry name" value="CTP_transf_3"/>
    <property type="match status" value="1"/>
</dbReference>
<evidence type="ECO:0008006" key="4">
    <source>
        <dbReference type="Google" id="ProtNLM"/>
    </source>
</evidence>